<dbReference type="SUPFAM" id="SSF55729">
    <property type="entry name" value="Acyl-CoA N-acyltransferases (Nat)"/>
    <property type="match status" value="1"/>
</dbReference>
<feature type="domain" description="N-acetyltransferase" evidence="2">
    <location>
        <begin position="33"/>
        <end position="242"/>
    </location>
</feature>
<evidence type="ECO:0000313" key="3">
    <source>
        <dbReference type="EMBL" id="KAF9691494.1"/>
    </source>
</evidence>
<dbReference type="PANTHER" id="PTHR42791:SF2">
    <property type="entry name" value="N-ACETYLTRANSFERASE DOMAIN-CONTAINING PROTEIN"/>
    <property type="match status" value="1"/>
</dbReference>
<evidence type="ECO:0000259" key="2">
    <source>
        <dbReference type="PROSITE" id="PS51186"/>
    </source>
</evidence>
<accession>A0A8H7MD38</accession>
<organism evidence="3 4">
    <name type="scientific">Ascochyta lentis</name>
    <dbReference type="NCBI Taxonomy" id="205686"/>
    <lineage>
        <taxon>Eukaryota</taxon>
        <taxon>Fungi</taxon>
        <taxon>Dikarya</taxon>
        <taxon>Ascomycota</taxon>
        <taxon>Pezizomycotina</taxon>
        <taxon>Dothideomycetes</taxon>
        <taxon>Pleosporomycetidae</taxon>
        <taxon>Pleosporales</taxon>
        <taxon>Pleosporineae</taxon>
        <taxon>Didymellaceae</taxon>
        <taxon>Ascochyta</taxon>
    </lineage>
</organism>
<dbReference type="InterPro" id="IPR052523">
    <property type="entry name" value="Trichothecene_AcTrans"/>
</dbReference>
<dbReference type="CDD" id="cd04301">
    <property type="entry name" value="NAT_SF"/>
    <property type="match status" value="1"/>
</dbReference>
<dbReference type="AlphaFoldDB" id="A0A8H7MD38"/>
<reference evidence="3" key="1">
    <citation type="submission" date="2018-12" db="EMBL/GenBank/DDBJ databases">
        <authorList>
            <person name="Syme R.A."/>
            <person name="Farfan-Caceres L."/>
            <person name="Lichtenzveig J."/>
        </authorList>
    </citation>
    <scope>NUCLEOTIDE SEQUENCE</scope>
    <source>
        <strain evidence="3">Al4</strain>
    </source>
</reference>
<feature type="signal peptide" evidence="1">
    <location>
        <begin position="1"/>
        <end position="22"/>
    </location>
</feature>
<sequence length="247" mass="28115">MLPMMRISFSVQALFLLQLCFAKGDQQILGPQVRLRNASLADADDITTIVISAFEPMPSWQYLYSFRHTFPQEHRECVRFGITQMLSNPDSNTEVLEAPPGSEIPLIAVAVWNQNHSAFQSILRNPPEGCFKSLNITRAIDWEHKFNAAERKYVLDVFGEQQLYLYELATHPDYQLRGAGTMLVERGIERGRREGVNVTLIAQPTAEGFYLKKGFKEIRNISIESVDKDEAFGFNIMAYGFDEDALK</sequence>
<dbReference type="PANTHER" id="PTHR42791">
    <property type="entry name" value="GNAT FAMILY ACETYLTRANSFERASE"/>
    <property type="match status" value="1"/>
</dbReference>
<dbReference type="PROSITE" id="PS51186">
    <property type="entry name" value="GNAT"/>
    <property type="match status" value="1"/>
</dbReference>
<dbReference type="Pfam" id="PF13673">
    <property type="entry name" value="Acetyltransf_10"/>
    <property type="match status" value="1"/>
</dbReference>
<evidence type="ECO:0000313" key="4">
    <source>
        <dbReference type="Proteomes" id="UP000651452"/>
    </source>
</evidence>
<reference evidence="3" key="2">
    <citation type="submission" date="2020-09" db="EMBL/GenBank/DDBJ databases">
        <title>Reference genome assembly for Australian Ascochyta lentis isolate Al4.</title>
        <authorList>
            <person name="Lee R.C."/>
            <person name="Farfan-Caceres L.M."/>
            <person name="Debler J.W."/>
            <person name="Williams A.H."/>
            <person name="Henares B.M."/>
        </authorList>
    </citation>
    <scope>NUCLEOTIDE SEQUENCE</scope>
    <source>
        <strain evidence="3">Al4</strain>
    </source>
</reference>
<dbReference type="Proteomes" id="UP000651452">
    <property type="component" value="Unassembled WGS sequence"/>
</dbReference>
<dbReference type="Gene3D" id="3.40.630.30">
    <property type="match status" value="1"/>
</dbReference>
<dbReference type="EMBL" id="RZGK01000020">
    <property type="protein sequence ID" value="KAF9691494.1"/>
    <property type="molecule type" value="Genomic_DNA"/>
</dbReference>
<comment type="caution">
    <text evidence="3">The sequence shown here is derived from an EMBL/GenBank/DDBJ whole genome shotgun (WGS) entry which is preliminary data.</text>
</comment>
<proteinExistence type="predicted"/>
<keyword evidence="4" id="KW-1185">Reference proteome</keyword>
<keyword evidence="1" id="KW-0732">Signal</keyword>
<feature type="chain" id="PRO_5034223617" description="N-acetyltransferase domain-containing protein" evidence="1">
    <location>
        <begin position="23"/>
        <end position="247"/>
    </location>
</feature>
<dbReference type="OrthoDB" id="4738875at2759"/>
<dbReference type="InterPro" id="IPR016181">
    <property type="entry name" value="Acyl_CoA_acyltransferase"/>
</dbReference>
<protein>
    <recommendedName>
        <fullName evidence="2">N-acetyltransferase domain-containing protein</fullName>
    </recommendedName>
</protein>
<dbReference type="GO" id="GO:0016747">
    <property type="term" value="F:acyltransferase activity, transferring groups other than amino-acyl groups"/>
    <property type="evidence" value="ECO:0007669"/>
    <property type="project" value="InterPro"/>
</dbReference>
<dbReference type="InterPro" id="IPR000182">
    <property type="entry name" value="GNAT_dom"/>
</dbReference>
<evidence type="ECO:0000256" key="1">
    <source>
        <dbReference type="SAM" id="SignalP"/>
    </source>
</evidence>
<name>A0A8H7MD38_9PLEO</name>
<gene>
    <name evidence="3" type="ORF">EKO04_010311</name>
</gene>